<dbReference type="OrthoDB" id="1082452at2"/>
<proteinExistence type="predicted"/>
<gene>
    <name evidence="2" type="ORF">EJ73_02149</name>
</gene>
<evidence type="ECO:0000313" key="2">
    <source>
        <dbReference type="EMBL" id="PXX20244.1"/>
    </source>
</evidence>
<keyword evidence="1" id="KW-0732">Signal</keyword>
<name>A0A318HRR7_9BACT</name>
<comment type="caution">
    <text evidence="2">The sequence shown here is derived from an EMBL/GenBank/DDBJ whole genome shotgun (WGS) entry which is preliminary data.</text>
</comment>
<dbReference type="AlphaFoldDB" id="A0A318HRR7"/>
<feature type="chain" id="PRO_5016463905" description="Secreted protein (Por secretion system target)" evidence="1">
    <location>
        <begin position="22"/>
        <end position="223"/>
    </location>
</feature>
<evidence type="ECO:0008006" key="4">
    <source>
        <dbReference type="Google" id="ProtNLM"/>
    </source>
</evidence>
<protein>
    <recommendedName>
        <fullName evidence="4">Secreted protein (Por secretion system target)</fullName>
    </recommendedName>
</protein>
<dbReference type="EMBL" id="QJJX01000029">
    <property type="protein sequence ID" value="PXX20244.1"/>
    <property type="molecule type" value="Genomic_DNA"/>
</dbReference>
<reference evidence="2 3" key="1">
    <citation type="submission" date="2018-05" db="EMBL/GenBank/DDBJ databases">
        <title>Genomic Encyclopedia of Type Strains, Phase I: the one thousand microbial genomes (KMG-I) project.</title>
        <authorList>
            <person name="Kyrpides N."/>
        </authorList>
    </citation>
    <scope>NUCLEOTIDE SEQUENCE [LARGE SCALE GENOMIC DNA]</scope>
    <source>
        <strain evidence="2 3">DSM 15611</strain>
    </source>
</reference>
<feature type="signal peptide" evidence="1">
    <location>
        <begin position="1"/>
        <end position="21"/>
    </location>
</feature>
<organism evidence="2 3">
    <name type="scientific">Hoylesella shahii DSM 15611 = JCM 12083</name>
    <dbReference type="NCBI Taxonomy" id="1122991"/>
    <lineage>
        <taxon>Bacteria</taxon>
        <taxon>Pseudomonadati</taxon>
        <taxon>Bacteroidota</taxon>
        <taxon>Bacteroidia</taxon>
        <taxon>Bacteroidales</taxon>
        <taxon>Prevotellaceae</taxon>
        <taxon>Hoylesella</taxon>
    </lineage>
</organism>
<keyword evidence="3" id="KW-1185">Reference proteome</keyword>
<accession>A0A318HRR7</accession>
<sequence length="223" mass="24619">MKRFLLFSVLFCFVSALSIHAANRDLVLVDANGKEIKDNVTLNLNKVTDNGFGPQINSGLFVRNTSGKNVNFMVVADIQEMKGENAYLQMCFPSACNVFDKKMKYESQSRNFLAKEKDASLETEFFISKKGSCVVVLKFYTTKSPATDAIAVPLRLITTVKLKFSGDVMGVENVENALPNTVNEVWTAQGVFVGRNILDLNSLPKGLYVVKQNGKTTKVVVGQ</sequence>
<evidence type="ECO:0000313" key="3">
    <source>
        <dbReference type="Proteomes" id="UP000248314"/>
    </source>
</evidence>
<evidence type="ECO:0000256" key="1">
    <source>
        <dbReference type="SAM" id="SignalP"/>
    </source>
</evidence>
<dbReference type="RefSeq" id="WP_025817562.1">
    <property type="nucleotide sequence ID" value="NZ_BAIZ01000069.1"/>
</dbReference>
<dbReference type="STRING" id="1122991.GCA_000613445_00299"/>
<dbReference type="Proteomes" id="UP000248314">
    <property type="component" value="Unassembled WGS sequence"/>
</dbReference>